<accession>A0AAI9EEJ0</accession>
<evidence type="ECO:0000313" key="3">
    <source>
        <dbReference type="Proteomes" id="UP001296104"/>
    </source>
</evidence>
<sequence>MSNESATREVAPPEDDKCIVDRDIGSVPAHHPEPPPAPASPPSQAMAPPRSEAMPPPSKKPLSGHSSRKRSNDEMEADERLAHGPRNATNTNDAHAVKSDKPDDHATNVDFFDSSATVIPDSQKQRLTQEAPTSSTANQPKQPPASAQPPKSQSDAEAKKSAKPAEAENKGATAEGECFEDGDDSSECSDSDAPDERIAEFDWRELEARYHDKVQFFAEKEAALIGEWNDLLDSFGIWATAGSQKEVNRSFKRLRTQMVYVRNEEDELEQKRLHYVKVVEAFRSALDLLRR</sequence>
<reference evidence="2" key="1">
    <citation type="submission" date="2023-11" db="EMBL/GenBank/DDBJ databases">
        <authorList>
            <person name="Alioto T."/>
            <person name="Alioto T."/>
            <person name="Gomez Garrido J."/>
        </authorList>
    </citation>
    <scope>NUCLEOTIDE SEQUENCE</scope>
</reference>
<organism evidence="2 3">
    <name type="scientific">Lecanosticta acicola</name>
    <dbReference type="NCBI Taxonomy" id="111012"/>
    <lineage>
        <taxon>Eukaryota</taxon>
        <taxon>Fungi</taxon>
        <taxon>Dikarya</taxon>
        <taxon>Ascomycota</taxon>
        <taxon>Pezizomycotina</taxon>
        <taxon>Dothideomycetes</taxon>
        <taxon>Dothideomycetidae</taxon>
        <taxon>Mycosphaerellales</taxon>
        <taxon>Mycosphaerellaceae</taxon>
        <taxon>Lecanosticta</taxon>
    </lineage>
</organism>
<feature type="compositionally biased region" description="Basic and acidic residues" evidence="1">
    <location>
        <begin position="70"/>
        <end position="82"/>
    </location>
</feature>
<evidence type="ECO:0000256" key="1">
    <source>
        <dbReference type="SAM" id="MobiDB-lite"/>
    </source>
</evidence>
<feature type="compositionally biased region" description="Basic and acidic residues" evidence="1">
    <location>
        <begin position="154"/>
        <end position="169"/>
    </location>
</feature>
<feature type="compositionally biased region" description="Basic and acidic residues" evidence="1">
    <location>
        <begin position="95"/>
        <end position="107"/>
    </location>
</feature>
<dbReference type="Proteomes" id="UP001296104">
    <property type="component" value="Unassembled WGS sequence"/>
</dbReference>
<protein>
    <submittedName>
        <fullName evidence="2">Uncharacterized protein</fullName>
    </submittedName>
</protein>
<gene>
    <name evidence="2" type="ORF">LECACI_7A008586</name>
</gene>
<feature type="compositionally biased region" description="Basic and acidic residues" evidence="1">
    <location>
        <begin position="14"/>
        <end position="24"/>
    </location>
</feature>
<name>A0AAI9EEJ0_9PEZI</name>
<feature type="compositionally biased region" description="Polar residues" evidence="1">
    <location>
        <begin position="114"/>
        <end position="138"/>
    </location>
</feature>
<comment type="caution">
    <text evidence="2">The sequence shown here is derived from an EMBL/GenBank/DDBJ whole genome shotgun (WGS) entry which is preliminary data.</text>
</comment>
<feature type="region of interest" description="Disordered" evidence="1">
    <location>
        <begin position="1"/>
        <end position="196"/>
    </location>
</feature>
<feature type="compositionally biased region" description="Acidic residues" evidence="1">
    <location>
        <begin position="177"/>
        <end position="193"/>
    </location>
</feature>
<evidence type="ECO:0000313" key="2">
    <source>
        <dbReference type="EMBL" id="CAK4033428.1"/>
    </source>
</evidence>
<dbReference type="EMBL" id="CAVMBE010000085">
    <property type="protein sequence ID" value="CAK4033428.1"/>
    <property type="molecule type" value="Genomic_DNA"/>
</dbReference>
<proteinExistence type="predicted"/>
<keyword evidence="3" id="KW-1185">Reference proteome</keyword>
<dbReference type="AlphaFoldDB" id="A0AAI9EEJ0"/>